<feature type="transmembrane region" description="Helical" evidence="10">
    <location>
        <begin position="522"/>
        <end position="540"/>
    </location>
</feature>
<keyword evidence="7 10" id="KW-0472">Membrane</keyword>
<feature type="transmembrane region" description="Helical" evidence="10">
    <location>
        <begin position="392"/>
        <end position="412"/>
    </location>
</feature>
<feature type="transmembrane region" description="Helical" evidence="10">
    <location>
        <begin position="140"/>
        <end position="160"/>
    </location>
</feature>
<feature type="transmembrane region" description="Helical" evidence="10">
    <location>
        <begin position="240"/>
        <end position="260"/>
    </location>
</feature>
<keyword evidence="5 10" id="KW-0256">Endoplasmic reticulum</keyword>
<dbReference type="Pfam" id="PF04506">
    <property type="entry name" value="Rft-1"/>
    <property type="match status" value="1"/>
</dbReference>
<dbReference type="GO" id="GO:0034203">
    <property type="term" value="P:glycolipid translocation"/>
    <property type="evidence" value="ECO:0007669"/>
    <property type="project" value="TreeGrafter"/>
</dbReference>
<evidence type="ECO:0000256" key="6">
    <source>
        <dbReference type="ARBA" id="ARBA00022989"/>
    </source>
</evidence>
<feature type="transmembrane region" description="Helical" evidence="10">
    <location>
        <begin position="486"/>
        <end position="510"/>
    </location>
</feature>
<dbReference type="PANTHER" id="PTHR13117:SF5">
    <property type="entry name" value="PROTEIN RFT1 HOMOLOG"/>
    <property type="match status" value="1"/>
</dbReference>
<reference evidence="12" key="1">
    <citation type="submission" date="2022-07" db="EMBL/GenBank/DDBJ databases">
        <title>Fungi with potential for degradation of polypropylene.</title>
        <authorList>
            <person name="Gostincar C."/>
        </authorList>
    </citation>
    <scope>NUCLEOTIDE SEQUENCE</scope>
    <source>
        <strain evidence="12">EXF-13287</strain>
    </source>
</reference>
<evidence type="ECO:0000313" key="12">
    <source>
        <dbReference type="EMBL" id="KAJ9132495.1"/>
    </source>
</evidence>
<evidence type="ECO:0000256" key="4">
    <source>
        <dbReference type="ARBA" id="ARBA00022692"/>
    </source>
</evidence>
<dbReference type="GO" id="GO:0005789">
    <property type="term" value="C:endoplasmic reticulum membrane"/>
    <property type="evidence" value="ECO:0007669"/>
    <property type="project" value="UniProtKB-SubCell"/>
</dbReference>
<feature type="transmembrane region" description="Helical" evidence="10">
    <location>
        <begin position="560"/>
        <end position="580"/>
    </location>
</feature>
<comment type="pathway">
    <text evidence="2">Protein modification; protein glycosylation.</text>
</comment>
<dbReference type="PANTHER" id="PTHR13117">
    <property type="entry name" value="ENDOPLASMIC RETICULUM MULTISPAN TRANSMEMBRANE PROTEIN-RELATED"/>
    <property type="match status" value="1"/>
</dbReference>
<feature type="compositionally biased region" description="Basic and acidic residues" evidence="11">
    <location>
        <begin position="88"/>
        <end position="106"/>
    </location>
</feature>
<evidence type="ECO:0000313" key="13">
    <source>
        <dbReference type="Proteomes" id="UP001174691"/>
    </source>
</evidence>
<keyword evidence="13" id="KW-1185">Reference proteome</keyword>
<keyword evidence="6 10" id="KW-1133">Transmembrane helix</keyword>
<proteinExistence type="inferred from homology"/>
<evidence type="ECO:0000256" key="5">
    <source>
        <dbReference type="ARBA" id="ARBA00022824"/>
    </source>
</evidence>
<dbReference type="GO" id="GO:0006488">
    <property type="term" value="P:dolichol-linked oligosaccharide biosynthetic process"/>
    <property type="evidence" value="ECO:0007669"/>
    <property type="project" value="InterPro"/>
</dbReference>
<dbReference type="InterPro" id="IPR007594">
    <property type="entry name" value="RFT1"/>
</dbReference>
<feature type="transmembrane region" description="Helical" evidence="10">
    <location>
        <begin position="37"/>
        <end position="60"/>
    </location>
</feature>
<evidence type="ECO:0000256" key="9">
    <source>
        <dbReference type="ARBA" id="ARBA00045912"/>
    </source>
</evidence>
<gene>
    <name evidence="12" type="ORF">NKR19_g9270</name>
</gene>
<feature type="transmembrane region" description="Helical" evidence="10">
    <location>
        <begin position="462"/>
        <end position="480"/>
    </location>
</feature>
<dbReference type="AlphaFoldDB" id="A0AA38R3W7"/>
<feature type="transmembrane region" description="Helical" evidence="10">
    <location>
        <begin position="211"/>
        <end position="228"/>
    </location>
</feature>
<keyword evidence="4 10" id="KW-0812">Transmembrane</keyword>
<comment type="function">
    <text evidence="9 10">Intramembrane glycolipid transporter that operates in the biosynthetic pathway of dolichol-linked oligosaccharides, the glycan precursors employed in protein asparagine (N)-glycosylation. The sequential addition of sugars to dolichol pyrophosphate produces dolichol-linked oligosaccharides containing fourteen sugars, including two GlcNAcs, nine mannoses and three glucoses. Once assembled, the oligosaccharide is transferred from the lipid to nascent proteins by oligosaccharyltransferases. The assembly of dolichol-linked oligosaccharides begins on the cytosolic side of the endoplasmic reticulum membrane and finishes in its lumen. RFT1 could mediate the translocation of the cytosolically oriented intermediate DolPP-GlcNAc2Man5, produced by ALG11, into the ER lumen where dolichol-linked oligosaccharides assembly continues. However, the intramembrane lipid transporter activity could not be confirmed in vitro.</text>
</comment>
<feature type="transmembrane region" description="Helical" evidence="10">
    <location>
        <begin position="172"/>
        <end position="190"/>
    </location>
</feature>
<name>A0AA38R3W7_9PEZI</name>
<evidence type="ECO:0000256" key="2">
    <source>
        <dbReference type="ARBA" id="ARBA00004922"/>
    </source>
</evidence>
<feature type="region of interest" description="Disordered" evidence="11">
    <location>
        <begin position="75"/>
        <end position="126"/>
    </location>
</feature>
<comment type="subcellular location">
    <subcellularLocation>
        <location evidence="1 10">Endoplasmic reticulum membrane</location>
        <topology evidence="1 10">Multi-pass membrane protein</topology>
    </subcellularLocation>
</comment>
<evidence type="ECO:0000256" key="1">
    <source>
        <dbReference type="ARBA" id="ARBA00004477"/>
    </source>
</evidence>
<dbReference type="Proteomes" id="UP001174691">
    <property type="component" value="Unassembled WGS sequence"/>
</dbReference>
<evidence type="ECO:0000256" key="11">
    <source>
        <dbReference type="SAM" id="MobiDB-lite"/>
    </source>
</evidence>
<protein>
    <recommendedName>
        <fullName evidence="8 10">Man(5)GlcNAc(2)-PP-dolichol translocation protein RFT1</fullName>
    </recommendedName>
</protein>
<organism evidence="12 13">
    <name type="scientific">Coniochaeta hoffmannii</name>
    <dbReference type="NCBI Taxonomy" id="91930"/>
    <lineage>
        <taxon>Eukaryota</taxon>
        <taxon>Fungi</taxon>
        <taxon>Dikarya</taxon>
        <taxon>Ascomycota</taxon>
        <taxon>Pezizomycotina</taxon>
        <taxon>Sordariomycetes</taxon>
        <taxon>Sordariomycetidae</taxon>
        <taxon>Coniochaetales</taxon>
        <taxon>Coniochaetaceae</taxon>
        <taxon>Coniochaeta</taxon>
    </lineage>
</organism>
<evidence type="ECO:0000256" key="10">
    <source>
        <dbReference type="RuleBase" id="RU365067"/>
    </source>
</evidence>
<feature type="transmembrane region" description="Helical" evidence="10">
    <location>
        <begin position="432"/>
        <end position="450"/>
    </location>
</feature>
<evidence type="ECO:0000256" key="8">
    <source>
        <dbReference type="ARBA" id="ARBA00044793"/>
    </source>
</evidence>
<evidence type="ECO:0000256" key="7">
    <source>
        <dbReference type="ARBA" id="ARBA00023136"/>
    </source>
</evidence>
<dbReference type="EMBL" id="JANBVN010000215">
    <property type="protein sequence ID" value="KAJ9132495.1"/>
    <property type="molecule type" value="Genomic_DNA"/>
</dbReference>
<sequence length="605" mass="63749">MSDPGSSRAVRGASLLILLQVGSRLLTFTANQVLLRFLTASLLGVSAQLEVYYLSVLFFARESLRVAIQRQGSDAGGDAVVTSSETSEGERKGVKVGERQKGEGKPKSYGGSNRGGGTAVDETEATPSTNAATAQAAVNLSYIAIILGAVVAILLGHLYISSISTEVLSTPHLLHSVYIYAFAAMLELLSEPAFVLMQIRLQFGVRATAEAVATLLRCLATLGSAVYASRHSLNSGVLPFALGQAAYGLALLLVYTFYGLSLSRREHFSLLPVRLPGKAAYVLSYFPRPTLNLASSMMAQSLVKHLLTQGDTFLISALSSPDAQGVYALANNYGGLVARLLFQPVEESSRSYFSRLLSSSSSSPAAEASKDKPSKETPVRRAAADLQALMKIYLLLGLLVVSVGPTAAPLLLSLVAGPKWRGSGAGDCLAAFAWYVPLLAVNGAAEAFVSSVATEAQVHAQSAWMGAFSLVFGAAGFFFLRVLDMGAVGLVVANGVNMLCRIAWCGVFIARYFRGRGVEFELGGMLPGPAAVAAGVVASTAVRRVVVRDVVADVLGPREIITQLVKIAGVTVPFLVAVAFSERSFILQGYHAMRGKRTAPPPPPP</sequence>
<accession>A0AA38R3W7</accession>
<evidence type="ECO:0000256" key="3">
    <source>
        <dbReference type="ARBA" id="ARBA00010288"/>
    </source>
</evidence>
<comment type="similarity">
    <text evidence="3 10">Belongs to the RFT1 family.</text>
</comment>
<comment type="caution">
    <text evidence="12">The sequence shown here is derived from an EMBL/GenBank/DDBJ whole genome shotgun (WGS) entry which is preliminary data.</text>
</comment>
<keyword evidence="10" id="KW-0813">Transport</keyword>